<evidence type="ECO:0000313" key="2">
    <source>
        <dbReference type="Proteomes" id="UP000092993"/>
    </source>
</evidence>
<protein>
    <submittedName>
        <fullName evidence="1">Uncharacterized protein</fullName>
    </submittedName>
</protein>
<gene>
    <name evidence="1" type="ORF">A0H81_14886</name>
</gene>
<dbReference type="Proteomes" id="UP000092993">
    <property type="component" value="Unassembled WGS sequence"/>
</dbReference>
<keyword evidence="2" id="KW-1185">Reference proteome</keyword>
<accession>A0A1C7LMH5</accession>
<reference evidence="1 2" key="1">
    <citation type="submission" date="2016-03" db="EMBL/GenBank/DDBJ databases">
        <title>Whole genome sequencing of Grifola frondosa 9006-11.</title>
        <authorList>
            <person name="Min B."/>
            <person name="Park H."/>
            <person name="Kim J.-G."/>
            <person name="Cho H."/>
            <person name="Oh Y.-L."/>
            <person name="Kong W.-S."/>
            <person name="Choi I.-G."/>
        </authorList>
    </citation>
    <scope>NUCLEOTIDE SEQUENCE [LARGE SCALE GENOMIC DNA]</scope>
    <source>
        <strain evidence="1 2">9006-11</strain>
    </source>
</reference>
<dbReference type="EMBL" id="LUGG01000054">
    <property type="protein sequence ID" value="OBZ65127.1"/>
    <property type="molecule type" value="Genomic_DNA"/>
</dbReference>
<organism evidence="1 2">
    <name type="scientific">Grifola frondosa</name>
    <name type="common">Maitake</name>
    <name type="synonym">Polyporus frondosus</name>
    <dbReference type="NCBI Taxonomy" id="5627"/>
    <lineage>
        <taxon>Eukaryota</taxon>
        <taxon>Fungi</taxon>
        <taxon>Dikarya</taxon>
        <taxon>Basidiomycota</taxon>
        <taxon>Agaricomycotina</taxon>
        <taxon>Agaricomycetes</taxon>
        <taxon>Polyporales</taxon>
        <taxon>Grifolaceae</taxon>
        <taxon>Grifola</taxon>
    </lineage>
</organism>
<evidence type="ECO:0000313" key="1">
    <source>
        <dbReference type="EMBL" id="OBZ65127.1"/>
    </source>
</evidence>
<proteinExistence type="predicted"/>
<name>A0A1C7LMH5_GRIFR</name>
<sequence length="131" mass="14642">MMREEGMEVPDMLKFASAFCLQNGGVIYEVTKADDAHWLRKDAAQKAFLDNFGGQAVIKSRAYNMIVKYLPISFNPADAAHLEDAERFSDLDPGTIKQARWIKPQGRQSCNQHYAHVLLTLGNADTANIVI</sequence>
<dbReference type="OrthoDB" id="4230923at2759"/>
<dbReference type="AlphaFoldDB" id="A0A1C7LMH5"/>
<dbReference type="OMA" id="AKFMPTG"/>
<comment type="caution">
    <text evidence="1">The sequence shown here is derived from an EMBL/GenBank/DDBJ whole genome shotgun (WGS) entry which is preliminary data.</text>
</comment>